<feature type="domain" description="RDD" evidence="6">
    <location>
        <begin position="32"/>
        <end position="103"/>
    </location>
</feature>
<sequence>MAAADQSPKADPLPDEGPPDEGPLPEVVPGLAEPGQRLLARIVDTLVVGLPVVAVVREVVPAADFDVVAPPAVAGFLLLYEWIQLSLWGRTLGKRFAGIEVVRFPVPEGAAAPADGALGASQSVSEVAEGPWVGSGLPGVRSAALAASGGVPGAPGPVTARRDVESAPEPSIAAEGEGAEEAEGVREGVREGAVEGGVEGTVEGASERVRQADREGAAEGVAEGAPEDGWEHAAEGFREGGHEDVLEDVPERVPEGAVEGAPVAAAEVALGDASENGSVPEEELQKPPRLGVARSLLRSATYALPIAVRPVPVFGLIAGVFWVGNAGLMYEGVRRQALHDRLAATVVVKRGAA</sequence>
<evidence type="ECO:0000256" key="2">
    <source>
        <dbReference type="ARBA" id="ARBA00022692"/>
    </source>
</evidence>
<reference evidence="8" key="1">
    <citation type="journal article" date="2019" name="Int. J. Syst. Evol. Microbiol.">
        <title>The Global Catalogue of Microorganisms (GCM) 10K type strain sequencing project: providing services to taxonomists for standard genome sequencing and annotation.</title>
        <authorList>
            <consortium name="The Broad Institute Genomics Platform"/>
            <consortium name="The Broad Institute Genome Sequencing Center for Infectious Disease"/>
            <person name="Wu L."/>
            <person name="Ma J."/>
        </authorList>
    </citation>
    <scope>NUCLEOTIDE SEQUENCE [LARGE SCALE GENOMIC DNA]</scope>
    <source>
        <strain evidence="8">KCTC 42087</strain>
    </source>
</reference>
<evidence type="ECO:0000313" key="8">
    <source>
        <dbReference type="Proteomes" id="UP001596074"/>
    </source>
</evidence>
<protein>
    <submittedName>
        <fullName evidence="7">RDD family protein</fullName>
    </submittedName>
</protein>
<accession>A0ABW1AJS9</accession>
<comment type="caution">
    <text evidence="7">The sequence shown here is derived from an EMBL/GenBank/DDBJ whole genome shotgun (WGS) entry which is preliminary data.</text>
</comment>
<feature type="region of interest" description="Disordered" evidence="5">
    <location>
        <begin position="206"/>
        <end position="228"/>
    </location>
</feature>
<keyword evidence="8" id="KW-1185">Reference proteome</keyword>
<evidence type="ECO:0000256" key="5">
    <source>
        <dbReference type="SAM" id="MobiDB-lite"/>
    </source>
</evidence>
<evidence type="ECO:0000259" key="6">
    <source>
        <dbReference type="Pfam" id="PF06271"/>
    </source>
</evidence>
<keyword evidence="3" id="KW-1133">Transmembrane helix</keyword>
<proteinExistence type="predicted"/>
<evidence type="ECO:0000256" key="4">
    <source>
        <dbReference type="ARBA" id="ARBA00023136"/>
    </source>
</evidence>
<name>A0ABW1AJS9_9ACTN</name>
<feature type="region of interest" description="Disordered" evidence="5">
    <location>
        <begin position="147"/>
        <end position="186"/>
    </location>
</feature>
<organism evidence="7 8">
    <name type="scientific">Actinomadura rugatobispora</name>
    <dbReference type="NCBI Taxonomy" id="1994"/>
    <lineage>
        <taxon>Bacteria</taxon>
        <taxon>Bacillati</taxon>
        <taxon>Actinomycetota</taxon>
        <taxon>Actinomycetes</taxon>
        <taxon>Streptosporangiales</taxon>
        <taxon>Thermomonosporaceae</taxon>
        <taxon>Actinomadura</taxon>
    </lineage>
</organism>
<evidence type="ECO:0000256" key="3">
    <source>
        <dbReference type="ARBA" id="ARBA00022989"/>
    </source>
</evidence>
<keyword evidence="2" id="KW-0812">Transmembrane</keyword>
<gene>
    <name evidence="7" type="ORF">ACFPZN_55565</name>
</gene>
<keyword evidence="4" id="KW-0472">Membrane</keyword>
<dbReference type="RefSeq" id="WP_378293448.1">
    <property type="nucleotide sequence ID" value="NZ_JBHSON010000198.1"/>
</dbReference>
<feature type="compositionally biased region" description="Basic and acidic residues" evidence="5">
    <location>
        <begin position="206"/>
        <end position="217"/>
    </location>
</feature>
<dbReference type="Proteomes" id="UP001596074">
    <property type="component" value="Unassembled WGS sequence"/>
</dbReference>
<dbReference type="Pfam" id="PF06271">
    <property type="entry name" value="RDD"/>
    <property type="match status" value="1"/>
</dbReference>
<dbReference type="InterPro" id="IPR010432">
    <property type="entry name" value="RDD"/>
</dbReference>
<comment type="subcellular location">
    <subcellularLocation>
        <location evidence="1">Membrane</location>
        <topology evidence="1">Multi-pass membrane protein</topology>
    </subcellularLocation>
</comment>
<feature type="compositionally biased region" description="Low complexity" evidence="5">
    <location>
        <begin position="167"/>
        <end position="176"/>
    </location>
</feature>
<evidence type="ECO:0000313" key="7">
    <source>
        <dbReference type="EMBL" id="MFC5754894.1"/>
    </source>
</evidence>
<dbReference type="EMBL" id="JBHSON010000198">
    <property type="protein sequence ID" value="MFC5754894.1"/>
    <property type="molecule type" value="Genomic_DNA"/>
</dbReference>
<feature type="region of interest" description="Disordered" evidence="5">
    <location>
        <begin position="1"/>
        <end position="29"/>
    </location>
</feature>
<evidence type="ECO:0000256" key="1">
    <source>
        <dbReference type="ARBA" id="ARBA00004141"/>
    </source>
</evidence>